<dbReference type="GO" id="GO:0003676">
    <property type="term" value="F:nucleic acid binding"/>
    <property type="evidence" value="ECO:0007669"/>
    <property type="project" value="InterPro"/>
</dbReference>
<dbReference type="Gene3D" id="3.30.420.10">
    <property type="entry name" value="Ribonuclease H-like superfamily/Ribonuclease H"/>
    <property type="match status" value="1"/>
</dbReference>
<evidence type="ECO:0000313" key="10">
    <source>
        <dbReference type="EMBL" id="KAF3048157.1"/>
    </source>
</evidence>
<dbReference type="Proteomes" id="UP000758155">
    <property type="component" value="Unassembled WGS sequence"/>
</dbReference>
<comment type="subcellular location">
    <subcellularLocation>
        <location evidence="1">Nucleus</location>
    </subcellularLocation>
</comment>
<dbReference type="GO" id="GO:0008270">
    <property type="term" value="F:zinc ion binding"/>
    <property type="evidence" value="ECO:0007669"/>
    <property type="project" value="UniProtKB-KW"/>
</dbReference>
<evidence type="ECO:0000256" key="8">
    <source>
        <dbReference type="SAM" id="MobiDB-lite"/>
    </source>
</evidence>
<organism evidence="10 11">
    <name type="scientific">Didymella heteroderae</name>
    <dbReference type="NCBI Taxonomy" id="1769908"/>
    <lineage>
        <taxon>Eukaryota</taxon>
        <taxon>Fungi</taxon>
        <taxon>Dikarya</taxon>
        <taxon>Ascomycota</taxon>
        <taxon>Pezizomycotina</taxon>
        <taxon>Dothideomycetes</taxon>
        <taxon>Pleosporomycetidae</taxon>
        <taxon>Pleosporales</taxon>
        <taxon>Pleosporineae</taxon>
        <taxon>Didymellaceae</taxon>
        <taxon>Didymella</taxon>
    </lineage>
</organism>
<dbReference type="PROSITE" id="PS50157">
    <property type="entry name" value="ZINC_FINGER_C2H2_2"/>
    <property type="match status" value="2"/>
</dbReference>
<dbReference type="EMBL" id="SWKV01000001">
    <property type="protein sequence ID" value="KAF3048157.1"/>
    <property type="molecule type" value="Genomic_DNA"/>
</dbReference>
<dbReference type="GO" id="GO:0005634">
    <property type="term" value="C:nucleus"/>
    <property type="evidence" value="ECO:0007669"/>
    <property type="project" value="UniProtKB-SubCell"/>
</dbReference>
<dbReference type="InterPro" id="IPR013087">
    <property type="entry name" value="Znf_C2H2_type"/>
</dbReference>
<evidence type="ECO:0000256" key="3">
    <source>
        <dbReference type="ARBA" id="ARBA00022737"/>
    </source>
</evidence>
<sequence>MARAPTGKTHTCGRCERNFDSRQELSKHLQNHPDSEPEKMRCKVCNWPFDSLALERHIIGTGHSQDVTPPQFKCDRCTQTFSTQREYQRHRELGKPCSDDKHSKDWKKKPRATYIDLDKPQLVGRDIPQLAYGSDTPDTSTVMSQDGVHCEDCKKCFVTMHAYSSHFLSCQQFNEKLTLVSLPAIVGTTEQDQNLHPTPPISQRHTMTLDFSAPHIPTATALAGASYSMPLQTMILNTRAPMPHPPPAPPNDIPAPSSARPVRPQAWGPPQESTLPSASAKNFICHINGCTRSYGSEVGLKIHKTDAHGIGGQVLDLHGKDSWMLSQRERERLRAGGLLRPSPGSRGGRGGGRGGRPAPALPIHRPPPPHATAQRAYPAPGPYHQSSHNSGTSAPPPLPTSQNIGGALEMKQAKAICGKTLRLLLQTDIFIHHDGKMSVGGIDWTRIGVARQPDVAGMFNDMCHLPRKLQTLEYVPAPKTFAAEYTAQYSVTEFESAPARNRVKPALDIISMSCSKITLSNGCQEVVKIAAVDVLTCRVLMSHLVCTDPDADVANWHSSVTGLSCYKDMEDARQAGYKVIKGWATARSALFKFIDKETIIVGHNLRSELDALRIIHGRAVDIAKVVEKAAQGPLSKAQVSLDSWCRDVANVATLKTDPVFGRDCVMDSFAARGIGLWTIKNKENFEKVAKQKTKDYQTVMKN</sequence>
<proteinExistence type="predicted"/>
<accession>A0A9P5C7H3</accession>
<keyword evidence="3" id="KW-0677">Repeat</keyword>
<keyword evidence="6" id="KW-0539">Nucleus</keyword>
<protein>
    <recommendedName>
        <fullName evidence="9">C2H2-type domain-containing protein</fullName>
    </recommendedName>
</protein>
<dbReference type="OrthoDB" id="16516at2759"/>
<dbReference type="InterPro" id="IPR036397">
    <property type="entry name" value="RNaseH_sf"/>
</dbReference>
<evidence type="ECO:0000256" key="6">
    <source>
        <dbReference type="ARBA" id="ARBA00023242"/>
    </source>
</evidence>
<reference evidence="10" key="1">
    <citation type="submission" date="2019-04" db="EMBL/GenBank/DDBJ databases">
        <title>Sequencing of skin fungus with MAO and IRED activity.</title>
        <authorList>
            <person name="Marsaioli A.J."/>
            <person name="Bonatto J.M.C."/>
            <person name="Reis Junior O."/>
        </authorList>
    </citation>
    <scope>NUCLEOTIDE SEQUENCE</scope>
    <source>
        <strain evidence="10">28M1</strain>
    </source>
</reference>
<dbReference type="Gene3D" id="3.30.160.60">
    <property type="entry name" value="Classic Zinc Finger"/>
    <property type="match status" value="1"/>
</dbReference>
<dbReference type="PROSITE" id="PS00028">
    <property type="entry name" value="ZINC_FINGER_C2H2_1"/>
    <property type="match status" value="2"/>
</dbReference>
<dbReference type="AlphaFoldDB" id="A0A9P5C7H3"/>
<evidence type="ECO:0000313" key="11">
    <source>
        <dbReference type="Proteomes" id="UP000758155"/>
    </source>
</evidence>
<dbReference type="PANTHER" id="PTHR24406">
    <property type="entry name" value="TRANSCRIPTIONAL REPRESSOR CTCFL-RELATED"/>
    <property type="match status" value="1"/>
</dbReference>
<evidence type="ECO:0000256" key="5">
    <source>
        <dbReference type="ARBA" id="ARBA00022833"/>
    </source>
</evidence>
<feature type="region of interest" description="Disordered" evidence="8">
    <location>
        <begin position="333"/>
        <end position="404"/>
    </location>
</feature>
<feature type="compositionally biased region" description="Gly residues" evidence="8">
    <location>
        <begin position="345"/>
        <end position="355"/>
    </location>
</feature>
<gene>
    <name evidence="10" type="ORF">E8E12_010900</name>
</gene>
<feature type="compositionally biased region" description="Polar residues" evidence="8">
    <location>
        <begin position="384"/>
        <end position="393"/>
    </location>
</feature>
<feature type="compositionally biased region" description="Pro residues" evidence="8">
    <location>
        <begin position="242"/>
        <end position="253"/>
    </location>
</feature>
<dbReference type="SMART" id="SM00355">
    <property type="entry name" value="ZnF_C2H2"/>
    <property type="match status" value="5"/>
</dbReference>
<keyword evidence="5" id="KW-0862">Zinc</keyword>
<feature type="domain" description="C2H2-type" evidence="9">
    <location>
        <begin position="10"/>
        <end position="37"/>
    </location>
</feature>
<evidence type="ECO:0000256" key="2">
    <source>
        <dbReference type="ARBA" id="ARBA00022723"/>
    </source>
</evidence>
<feature type="compositionally biased region" description="Low complexity" evidence="8">
    <location>
        <begin position="335"/>
        <end position="344"/>
    </location>
</feature>
<feature type="region of interest" description="Disordered" evidence="8">
    <location>
        <begin position="237"/>
        <end position="275"/>
    </location>
</feature>
<evidence type="ECO:0000259" key="9">
    <source>
        <dbReference type="PROSITE" id="PS50157"/>
    </source>
</evidence>
<dbReference type="InterPro" id="IPR050888">
    <property type="entry name" value="ZnF_C2H2-type_TF"/>
</dbReference>
<evidence type="ECO:0000256" key="1">
    <source>
        <dbReference type="ARBA" id="ARBA00004123"/>
    </source>
</evidence>
<comment type="caution">
    <text evidence="10">The sequence shown here is derived from an EMBL/GenBank/DDBJ whole genome shotgun (WGS) entry which is preliminary data.</text>
</comment>
<name>A0A9P5C7H3_9PLEO</name>
<keyword evidence="4 7" id="KW-0863">Zinc-finger</keyword>
<evidence type="ECO:0000256" key="7">
    <source>
        <dbReference type="PROSITE-ProRule" id="PRU00042"/>
    </source>
</evidence>
<keyword evidence="11" id="KW-1185">Reference proteome</keyword>
<keyword evidence="2" id="KW-0479">Metal-binding</keyword>
<feature type="domain" description="C2H2-type" evidence="9">
    <location>
        <begin position="72"/>
        <end position="107"/>
    </location>
</feature>
<evidence type="ECO:0000256" key="4">
    <source>
        <dbReference type="ARBA" id="ARBA00022771"/>
    </source>
</evidence>